<evidence type="ECO:0000259" key="3">
    <source>
        <dbReference type="Pfam" id="PF08501"/>
    </source>
</evidence>
<protein>
    <submittedName>
        <fullName evidence="4">Shikimate dehydrogenase</fullName>
        <ecNumber evidence="4">1.1.1.25</ecNumber>
    </submittedName>
</protein>
<dbReference type="OrthoDB" id="9776868at2"/>
<dbReference type="GO" id="GO:0009073">
    <property type="term" value="P:aromatic amino acid family biosynthetic process"/>
    <property type="evidence" value="ECO:0007669"/>
    <property type="project" value="UniProtKB-KW"/>
</dbReference>
<dbReference type="NCBIfam" id="NF001311">
    <property type="entry name" value="PRK00258.1-3"/>
    <property type="match status" value="1"/>
</dbReference>
<keyword evidence="4" id="KW-0560">Oxidoreductase</keyword>
<dbReference type="EMBL" id="WBJX01000002">
    <property type="protein sequence ID" value="KAB1638469.1"/>
    <property type="molecule type" value="Genomic_DNA"/>
</dbReference>
<dbReference type="PANTHER" id="PTHR21089">
    <property type="entry name" value="SHIKIMATE DEHYDROGENASE"/>
    <property type="match status" value="1"/>
</dbReference>
<name>A0A7J5B3A2_9MICO</name>
<proteinExistence type="predicted"/>
<reference evidence="4 5" key="1">
    <citation type="submission" date="2019-09" db="EMBL/GenBank/DDBJ databases">
        <title>Phylogeny of genus Pseudoclavibacter and closely related genus.</title>
        <authorList>
            <person name="Li Y."/>
        </authorList>
    </citation>
    <scope>NUCLEOTIDE SEQUENCE [LARGE SCALE GENOMIC DNA]</scope>
    <source>
        <strain evidence="4 5">THG-MD12</strain>
    </source>
</reference>
<evidence type="ECO:0000313" key="5">
    <source>
        <dbReference type="Proteomes" id="UP000490386"/>
    </source>
</evidence>
<dbReference type="InterPro" id="IPR036291">
    <property type="entry name" value="NAD(P)-bd_dom_sf"/>
</dbReference>
<dbReference type="EC" id="1.1.1.25" evidence="4"/>
<accession>A0A7J5B3A2</accession>
<keyword evidence="2" id="KW-0028">Amino-acid biosynthesis</keyword>
<dbReference type="Gene3D" id="3.40.50.720">
    <property type="entry name" value="NAD(P)-binding Rossmann-like Domain"/>
    <property type="match status" value="1"/>
</dbReference>
<dbReference type="Pfam" id="PF08501">
    <property type="entry name" value="Shikimate_dh_N"/>
    <property type="match status" value="1"/>
</dbReference>
<dbReference type="AlphaFoldDB" id="A0A7J5B3A2"/>
<dbReference type="RefSeq" id="WP_151423507.1">
    <property type="nucleotide sequence ID" value="NZ_WBJX01000002.1"/>
</dbReference>
<evidence type="ECO:0000313" key="4">
    <source>
        <dbReference type="EMBL" id="KAB1638469.1"/>
    </source>
</evidence>
<dbReference type="PANTHER" id="PTHR21089:SF1">
    <property type="entry name" value="BIFUNCTIONAL 3-DEHYDROQUINATE DEHYDRATASE_SHIKIMATE DEHYDROGENASE, CHLOROPLASTIC"/>
    <property type="match status" value="1"/>
</dbReference>
<feature type="domain" description="Shikimate dehydrogenase substrate binding N-terminal" evidence="3">
    <location>
        <begin position="15"/>
        <end position="96"/>
    </location>
</feature>
<evidence type="ECO:0000256" key="1">
    <source>
        <dbReference type="ARBA" id="ARBA00004871"/>
    </source>
</evidence>
<dbReference type="InterPro" id="IPR022893">
    <property type="entry name" value="Shikimate_DH_fam"/>
</dbReference>
<dbReference type="GO" id="GO:0009423">
    <property type="term" value="P:chorismate biosynthetic process"/>
    <property type="evidence" value="ECO:0007669"/>
    <property type="project" value="TreeGrafter"/>
</dbReference>
<dbReference type="InterPro" id="IPR046346">
    <property type="entry name" value="Aminoacid_DH-like_N_sf"/>
</dbReference>
<organism evidence="4 5">
    <name type="scientific">Pseudoclavibacter terrae</name>
    <dbReference type="NCBI Taxonomy" id="1530195"/>
    <lineage>
        <taxon>Bacteria</taxon>
        <taxon>Bacillati</taxon>
        <taxon>Actinomycetota</taxon>
        <taxon>Actinomycetes</taxon>
        <taxon>Micrococcales</taxon>
        <taxon>Microbacteriaceae</taxon>
        <taxon>Pseudoclavibacter</taxon>
    </lineage>
</organism>
<dbReference type="Gene3D" id="3.40.50.10860">
    <property type="entry name" value="Leucine Dehydrogenase, chain A, domain 1"/>
    <property type="match status" value="1"/>
</dbReference>
<dbReference type="GO" id="GO:0019632">
    <property type="term" value="P:shikimate metabolic process"/>
    <property type="evidence" value="ECO:0007669"/>
    <property type="project" value="TreeGrafter"/>
</dbReference>
<comment type="pathway">
    <text evidence="1">Metabolic intermediate biosynthesis; chorismate biosynthesis; chorismate from D-erythrose 4-phosphate and phosphoenolpyruvate: step 4/7.</text>
</comment>
<dbReference type="Proteomes" id="UP000490386">
    <property type="component" value="Unassembled WGS sequence"/>
</dbReference>
<gene>
    <name evidence="4" type="ORF">F8O03_08755</name>
</gene>
<dbReference type="InterPro" id="IPR013708">
    <property type="entry name" value="Shikimate_DH-bd_N"/>
</dbReference>
<dbReference type="GO" id="GO:0005829">
    <property type="term" value="C:cytosol"/>
    <property type="evidence" value="ECO:0007669"/>
    <property type="project" value="TreeGrafter"/>
</dbReference>
<dbReference type="SUPFAM" id="SSF51735">
    <property type="entry name" value="NAD(P)-binding Rossmann-fold domains"/>
    <property type="match status" value="1"/>
</dbReference>
<sequence length="293" mass="30819">MAETGEASPGTRLAVLGSPIGHSKSPAIHAAAYRELGLDWRYERFDVPEGELADFMSTRGPGWRGFSITMPLKQEAHEFASWLAPAAVEIGAVNTLVFDDPDAGGAARGWNTDVLGFVAALNGAGVQAAPRVRLLGAGGTAAAVVAALPSLGTSELLVVVRAPERARELAALASSLGVGVDVLTFAQFDALPVESKHAELVVNTVPGDQDHLLVDEAWVDGAVLFDVLYDPWPTNLASRWLSAGGRVVSGLELLLEQALVQVRLFTGRGVSEPLPREADVRAAMRSAALRVSE</sequence>
<dbReference type="GO" id="GO:0050661">
    <property type="term" value="F:NADP binding"/>
    <property type="evidence" value="ECO:0007669"/>
    <property type="project" value="TreeGrafter"/>
</dbReference>
<dbReference type="SUPFAM" id="SSF53223">
    <property type="entry name" value="Aminoacid dehydrogenase-like, N-terminal domain"/>
    <property type="match status" value="1"/>
</dbReference>
<keyword evidence="5" id="KW-1185">Reference proteome</keyword>
<comment type="caution">
    <text evidence="4">The sequence shown here is derived from an EMBL/GenBank/DDBJ whole genome shotgun (WGS) entry which is preliminary data.</text>
</comment>
<evidence type="ECO:0000256" key="2">
    <source>
        <dbReference type="ARBA" id="ARBA00023141"/>
    </source>
</evidence>
<dbReference type="GO" id="GO:0004764">
    <property type="term" value="F:shikimate 3-dehydrogenase (NADP+) activity"/>
    <property type="evidence" value="ECO:0007669"/>
    <property type="project" value="UniProtKB-EC"/>
</dbReference>
<keyword evidence="2" id="KW-0057">Aromatic amino acid biosynthesis</keyword>